<protein>
    <submittedName>
        <fullName evidence="4">Mannosyl-glycoprotein endo-beta-N-acetylglucosaminidase</fullName>
    </submittedName>
</protein>
<dbReference type="WBParaSite" id="jg11083">
    <property type="protein sequence ID" value="jg11083"/>
    <property type="gene ID" value="jg11083"/>
</dbReference>
<dbReference type="PANTHER" id="PTHR13246:SF1">
    <property type="entry name" value="CYTOSOLIC ENDO-BETA-N-ACETYLGLUCOSAMINIDASE"/>
    <property type="match status" value="1"/>
</dbReference>
<dbReference type="Pfam" id="PF03644">
    <property type="entry name" value="Glyco_hydro_85"/>
    <property type="match status" value="1"/>
</dbReference>
<feature type="domain" description="von Hippel-Lindau disease tumour suppressor beta" evidence="1">
    <location>
        <begin position="346"/>
        <end position="401"/>
    </location>
</feature>
<dbReference type="GO" id="GO:0005829">
    <property type="term" value="C:cytosol"/>
    <property type="evidence" value="ECO:0007669"/>
    <property type="project" value="UniProtKB-SubCell"/>
</dbReference>
<sequence length="512" mass="58563">MKGGYLEQERFHGGLVDDNNSFYTLFHCWTKQAHLHGVLALGTFITESKGVSQFIKMMNLCINCHFDGWLINIENLVEEQHLQNLLYFLVRLRSELKAVVGPHSLVIWYDSVTINGKLDWQNELNHQNSLWFDQVDGIFLNYNWKDEHLERSVAHARCRFTDVFVGVDVFGRGCLGGGGWNCCEALEAINKHSLSTAIFAPGWISEKFPDECLYKNSFRFWDPLKNMDIRTEQLLTHFPLTLPVVWMRRIANRGNDGMHLAQCGLVIDSSEEQILFLCSILLTSAYTCFISADGPLILRLLLNCANLAGANNLNPQSGQAVVDNRLALVRVENRLVAVGNHVEPTQLKFIFCNVSNREVDVIWVDQRLNKSSRYAQLKKIGDSARIGTYENHRWIFRDSQDGELCVSFTKTKPPEEDLGSLINSRAVYISARTTDPIQVRSLKFVCIRKVCSLINLSRIESFGELGLPAFVKLEVAEYLQRCVHYQAKYDERLFSQQDKICNRLKELLDCNL</sequence>
<keyword evidence="3" id="KW-1185">Reference proteome</keyword>
<proteinExistence type="predicted"/>
<reference evidence="4" key="1">
    <citation type="submission" date="2022-11" db="UniProtKB">
        <authorList>
            <consortium name="WormBaseParasite"/>
        </authorList>
    </citation>
    <scope>IDENTIFICATION</scope>
</reference>
<dbReference type="PANTHER" id="PTHR13246">
    <property type="entry name" value="ENDO BETA N-ACETYLGLUCOSAMINIDASE"/>
    <property type="match status" value="1"/>
</dbReference>
<dbReference type="AlphaFoldDB" id="A0A915CP79"/>
<evidence type="ECO:0000313" key="4">
    <source>
        <dbReference type="WBParaSite" id="jg11083"/>
    </source>
</evidence>
<dbReference type="InterPro" id="IPR032979">
    <property type="entry name" value="ENGase"/>
</dbReference>
<dbReference type="InterPro" id="IPR037140">
    <property type="entry name" value="VHL_beta_dom_sf"/>
</dbReference>
<dbReference type="Gene3D" id="2.60.40.780">
    <property type="entry name" value="von Hippel-Lindau disease tumour suppressor, beta domain"/>
    <property type="match status" value="1"/>
</dbReference>
<accession>A0A915CP79</accession>
<evidence type="ECO:0000259" key="2">
    <source>
        <dbReference type="Pfam" id="PF03644"/>
    </source>
</evidence>
<feature type="domain" description="Cytosolic endo-beta-N-acetylglucosaminidase TIM barrel" evidence="2">
    <location>
        <begin position="28"/>
        <end position="222"/>
    </location>
</feature>
<dbReference type="SUPFAM" id="SSF49468">
    <property type="entry name" value="VHL"/>
    <property type="match status" value="1"/>
</dbReference>
<evidence type="ECO:0000259" key="1">
    <source>
        <dbReference type="Pfam" id="PF01847"/>
    </source>
</evidence>
<name>A0A915CP79_9BILA</name>
<dbReference type="InterPro" id="IPR024053">
    <property type="entry name" value="VHL_beta_dom"/>
</dbReference>
<dbReference type="Proteomes" id="UP000887574">
    <property type="component" value="Unplaced"/>
</dbReference>
<dbReference type="InterPro" id="IPR036208">
    <property type="entry name" value="VHL_sf"/>
</dbReference>
<evidence type="ECO:0000313" key="3">
    <source>
        <dbReference type="Proteomes" id="UP000887574"/>
    </source>
</evidence>
<dbReference type="InterPro" id="IPR005201">
    <property type="entry name" value="TIM_ENGase"/>
</dbReference>
<dbReference type="Pfam" id="PF01847">
    <property type="entry name" value="VHL"/>
    <property type="match status" value="1"/>
</dbReference>
<dbReference type="Gene3D" id="3.20.20.80">
    <property type="entry name" value="Glycosidases"/>
    <property type="match status" value="1"/>
</dbReference>
<dbReference type="GO" id="GO:0033925">
    <property type="term" value="F:mannosyl-glycoprotein endo-beta-N-acetylglucosaminidase activity"/>
    <property type="evidence" value="ECO:0007669"/>
    <property type="project" value="UniProtKB-EC"/>
</dbReference>
<organism evidence="3 4">
    <name type="scientific">Ditylenchus dipsaci</name>
    <dbReference type="NCBI Taxonomy" id="166011"/>
    <lineage>
        <taxon>Eukaryota</taxon>
        <taxon>Metazoa</taxon>
        <taxon>Ecdysozoa</taxon>
        <taxon>Nematoda</taxon>
        <taxon>Chromadorea</taxon>
        <taxon>Rhabditida</taxon>
        <taxon>Tylenchina</taxon>
        <taxon>Tylenchomorpha</taxon>
        <taxon>Sphaerularioidea</taxon>
        <taxon>Anguinidae</taxon>
        <taxon>Anguininae</taxon>
        <taxon>Ditylenchus</taxon>
    </lineage>
</organism>